<name>A0ABR3G8T1_9PEZI</name>
<gene>
    <name evidence="2" type="ORF">Q9L58_008784</name>
</gene>
<protein>
    <submittedName>
        <fullName evidence="2">Uncharacterized protein</fullName>
    </submittedName>
</protein>
<evidence type="ECO:0000256" key="1">
    <source>
        <dbReference type="SAM" id="MobiDB-lite"/>
    </source>
</evidence>
<keyword evidence="3" id="KW-1185">Reference proteome</keyword>
<dbReference type="EMBL" id="JBBBZM010000174">
    <property type="protein sequence ID" value="KAL0632346.1"/>
    <property type="molecule type" value="Genomic_DNA"/>
</dbReference>
<feature type="compositionally biased region" description="Basic and acidic residues" evidence="1">
    <location>
        <begin position="131"/>
        <end position="142"/>
    </location>
</feature>
<evidence type="ECO:0000313" key="3">
    <source>
        <dbReference type="Proteomes" id="UP001447188"/>
    </source>
</evidence>
<proteinExistence type="predicted"/>
<feature type="region of interest" description="Disordered" evidence="1">
    <location>
        <begin position="123"/>
        <end position="142"/>
    </location>
</feature>
<feature type="compositionally biased region" description="Acidic residues" evidence="1">
    <location>
        <begin position="298"/>
        <end position="314"/>
    </location>
</feature>
<accession>A0ABR3G8T1</accession>
<comment type="caution">
    <text evidence="2">The sequence shown here is derived from an EMBL/GenBank/DDBJ whole genome shotgun (WGS) entry which is preliminary data.</text>
</comment>
<reference evidence="2 3" key="1">
    <citation type="submission" date="2024-02" db="EMBL/GenBank/DDBJ databases">
        <title>Discinaceae phylogenomics.</title>
        <authorList>
            <person name="Dirks A.C."/>
            <person name="James T.Y."/>
        </authorList>
    </citation>
    <scope>NUCLEOTIDE SEQUENCE [LARGE SCALE GENOMIC DNA]</scope>
    <source>
        <strain evidence="2 3">ACD0624</strain>
    </source>
</reference>
<feature type="region of interest" description="Disordered" evidence="1">
    <location>
        <begin position="265"/>
        <end position="321"/>
    </location>
</feature>
<organism evidence="2 3">
    <name type="scientific">Discina gigas</name>
    <dbReference type="NCBI Taxonomy" id="1032678"/>
    <lineage>
        <taxon>Eukaryota</taxon>
        <taxon>Fungi</taxon>
        <taxon>Dikarya</taxon>
        <taxon>Ascomycota</taxon>
        <taxon>Pezizomycotina</taxon>
        <taxon>Pezizomycetes</taxon>
        <taxon>Pezizales</taxon>
        <taxon>Discinaceae</taxon>
        <taxon>Discina</taxon>
    </lineage>
</organism>
<sequence>MPDPPPQPQYRPIKPVPYGLNERIRVLIEETLYPQALESLAGVIIPGVSTPDNPPAALVPPHTHIRLLTTLITHPYLTTQLSRNEPTPSAPTSAFLLLRRILKLIGPLNADFSTAWTFDATRPRGPRRTKKEIDRDNSPTYTTDDHLASELVTTDAPFALTEDLWGIVGWAFTCSVSHPKRWRWWKLELEILLDVLEADWEDRLESNMITNSPATLRNGLIVKMLPEARGSAGYKKVIRAILANGTGGALNHWYPVYKDELSTKRPRKKNMGSLDNSFIGDSDSDSDLTIKNIKSPSEDTDMPDPDSDDEEEEPVPSTAAGEWGGMDALVLRQRWLTLLSSVTFHKCYIPIEDLFHEYQETILRFSISSFVLFTNTLIPADIQYRSSLNQLILATIISSRSPTSRKGESDELTVVKIVERYLPFPANTNGVIDNAKVAVLLESMLRMLITEVGVQWSEELEKAVETGIGARAAKAAGSGRRVDRDKEREARWVWYGAEERLRAMVKTLKINGNGEER</sequence>
<dbReference type="Proteomes" id="UP001447188">
    <property type="component" value="Unassembled WGS sequence"/>
</dbReference>
<evidence type="ECO:0000313" key="2">
    <source>
        <dbReference type="EMBL" id="KAL0632346.1"/>
    </source>
</evidence>